<sequence length="324" mass="36919">MKLDLAKISKEALEEVAKATGEKELEGLRIKYFSRKKGILPKITQEIPKLSVTERAGVGTKVRQLRSKLQEALAARSEITKASTEQRVIDITAPGKKIEAGSLHPLTKVINEVKEIFHYLGFTTIEGPEVDTDTYNFQKLNMPPNHPARDAQQTYYINDELLLRTHTSNMQVRYLESHKPPVRVLFPGRCYRRDMPDATHFPSFYQIEGLAVDERISLTDLLGSLDFFVKGFFGPRTKMRSYAHHFPYTEPSIEVEVLHPKKGWLEILGAGMVHPRVLRNGGVDPAKYQGFAFGMGIERLVMLKYGIGDIRILFDNDLRFLNQF</sequence>
<evidence type="ECO:0000256" key="8">
    <source>
        <dbReference type="ARBA" id="ARBA00022840"/>
    </source>
</evidence>
<proteinExistence type="inferred from homology"/>
<name>A0A1G1W3J7_9BACT</name>
<evidence type="ECO:0000256" key="4">
    <source>
        <dbReference type="ARBA" id="ARBA00022490"/>
    </source>
</evidence>
<evidence type="ECO:0000256" key="5">
    <source>
        <dbReference type="ARBA" id="ARBA00022598"/>
    </source>
</evidence>
<dbReference type="CDD" id="cd00496">
    <property type="entry name" value="PheRS_alpha_core"/>
    <property type="match status" value="1"/>
</dbReference>
<dbReference type="NCBIfam" id="TIGR00468">
    <property type="entry name" value="pheS"/>
    <property type="match status" value="1"/>
</dbReference>
<dbReference type="HAMAP" id="MF_00281">
    <property type="entry name" value="Phe_tRNA_synth_alpha1"/>
    <property type="match status" value="1"/>
</dbReference>
<dbReference type="GO" id="GO:0004826">
    <property type="term" value="F:phenylalanine-tRNA ligase activity"/>
    <property type="evidence" value="ECO:0007669"/>
    <property type="project" value="UniProtKB-UniRule"/>
</dbReference>
<keyword evidence="11 13" id="KW-0030">Aminoacyl-tRNA synthetase</keyword>
<keyword evidence="8 13" id="KW-0067">ATP-binding</keyword>
<comment type="subcellular location">
    <subcellularLocation>
        <location evidence="1 13">Cytoplasm</location>
    </subcellularLocation>
</comment>
<comment type="catalytic activity">
    <reaction evidence="12 13">
        <text>tRNA(Phe) + L-phenylalanine + ATP = L-phenylalanyl-tRNA(Phe) + AMP + diphosphate + H(+)</text>
        <dbReference type="Rhea" id="RHEA:19413"/>
        <dbReference type="Rhea" id="RHEA-COMP:9668"/>
        <dbReference type="Rhea" id="RHEA-COMP:9699"/>
        <dbReference type="ChEBI" id="CHEBI:15378"/>
        <dbReference type="ChEBI" id="CHEBI:30616"/>
        <dbReference type="ChEBI" id="CHEBI:33019"/>
        <dbReference type="ChEBI" id="CHEBI:58095"/>
        <dbReference type="ChEBI" id="CHEBI:78442"/>
        <dbReference type="ChEBI" id="CHEBI:78531"/>
        <dbReference type="ChEBI" id="CHEBI:456215"/>
        <dbReference type="EC" id="6.1.1.20"/>
    </reaction>
</comment>
<dbReference type="InterPro" id="IPR045864">
    <property type="entry name" value="aa-tRNA-synth_II/BPL/LPL"/>
</dbReference>
<keyword evidence="5 13" id="KW-0436">Ligase</keyword>
<protein>
    <recommendedName>
        <fullName evidence="13">Phenylalanine--tRNA ligase alpha subunit</fullName>
        <ecNumber evidence="13">6.1.1.20</ecNumber>
    </recommendedName>
    <alternativeName>
        <fullName evidence="13">Phenylalanyl-tRNA synthetase alpha subunit</fullName>
        <shortName evidence="13">PheRS</shortName>
    </alternativeName>
</protein>
<comment type="similarity">
    <text evidence="2 13">Belongs to the class-II aminoacyl-tRNA synthetase family. Phe-tRNA synthetase alpha subunit type 1 subfamily.</text>
</comment>
<dbReference type="SUPFAM" id="SSF46589">
    <property type="entry name" value="tRNA-binding arm"/>
    <property type="match status" value="1"/>
</dbReference>
<dbReference type="GO" id="GO:0006432">
    <property type="term" value="P:phenylalanyl-tRNA aminoacylation"/>
    <property type="evidence" value="ECO:0007669"/>
    <property type="project" value="UniProtKB-UniRule"/>
</dbReference>
<evidence type="ECO:0000256" key="9">
    <source>
        <dbReference type="ARBA" id="ARBA00022842"/>
    </source>
</evidence>
<dbReference type="GO" id="GO:0005524">
    <property type="term" value="F:ATP binding"/>
    <property type="evidence" value="ECO:0007669"/>
    <property type="project" value="UniProtKB-UniRule"/>
</dbReference>
<evidence type="ECO:0000256" key="3">
    <source>
        <dbReference type="ARBA" id="ARBA00011209"/>
    </source>
</evidence>
<dbReference type="InterPro" id="IPR010978">
    <property type="entry name" value="tRNA-bd_arm"/>
</dbReference>
<evidence type="ECO:0000256" key="13">
    <source>
        <dbReference type="HAMAP-Rule" id="MF_00281"/>
    </source>
</evidence>
<evidence type="ECO:0000256" key="6">
    <source>
        <dbReference type="ARBA" id="ARBA00022723"/>
    </source>
</evidence>
<evidence type="ECO:0000313" key="16">
    <source>
        <dbReference type="Proteomes" id="UP000176299"/>
    </source>
</evidence>
<gene>
    <name evidence="13" type="primary">pheS</name>
    <name evidence="15" type="ORF">A2113_03205</name>
</gene>
<keyword evidence="9 13" id="KW-0460">Magnesium</keyword>
<dbReference type="GO" id="GO:0000287">
    <property type="term" value="F:magnesium ion binding"/>
    <property type="evidence" value="ECO:0007669"/>
    <property type="project" value="UniProtKB-UniRule"/>
</dbReference>
<evidence type="ECO:0000256" key="10">
    <source>
        <dbReference type="ARBA" id="ARBA00022917"/>
    </source>
</evidence>
<evidence type="ECO:0000256" key="12">
    <source>
        <dbReference type="ARBA" id="ARBA00049255"/>
    </source>
</evidence>
<dbReference type="EMBL" id="MHCN01000007">
    <property type="protein sequence ID" value="OGY22259.1"/>
    <property type="molecule type" value="Genomic_DNA"/>
</dbReference>
<comment type="cofactor">
    <cofactor evidence="13">
        <name>Mg(2+)</name>
        <dbReference type="ChEBI" id="CHEBI:18420"/>
    </cofactor>
    <text evidence="13">Binds 2 magnesium ions per tetramer.</text>
</comment>
<keyword evidence="10 13" id="KW-0648">Protein biosynthesis</keyword>
<evidence type="ECO:0000313" key="15">
    <source>
        <dbReference type="EMBL" id="OGY22259.1"/>
    </source>
</evidence>
<dbReference type="GO" id="GO:0000049">
    <property type="term" value="F:tRNA binding"/>
    <property type="evidence" value="ECO:0007669"/>
    <property type="project" value="InterPro"/>
</dbReference>
<dbReference type="AlphaFoldDB" id="A0A1G1W3J7"/>
<dbReference type="Gene3D" id="3.30.930.10">
    <property type="entry name" value="Bira Bifunctional Protein, Domain 2"/>
    <property type="match status" value="1"/>
</dbReference>
<comment type="subunit">
    <text evidence="3 13">Tetramer of two alpha and two beta subunits.</text>
</comment>
<keyword evidence="6 13" id="KW-0479">Metal-binding</keyword>
<keyword evidence="7 13" id="KW-0547">Nucleotide-binding</keyword>
<feature type="binding site" evidence="13">
    <location>
        <position position="250"/>
    </location>
    <ligand>
        <name>Mg(2+)</name>
        <dbReference type="ChEBI" id="CHEBI:18420"/>
        <note>shared with beta subunit</note>
    </ligand>
</feature>
<evidence type="ECO:0000256" key="2">
    <source>
        <dbReference type="ARBA" id="ARBA00010207"/>
    </source>
</evidence>
<feature type="domain" description="Aminoacyl-transfer RNA synthetases class-II family profile" evidence="14">
    <location>
        <begin position="107"/>
        <end position="303"/>
    </location>
</feature>
<evidence type="ECO:0000256" key="1">
    <source>
        <dbReference type="ARBA" id="ARBA00004496"/>
    </source>
</evidence>
<dbReference type="Pfam" id="PF01409">
    <property type="entry name" value="tRNA-synt_2d"/>
    <property type="match status" value="1"/>
</dbReference>
<dbReference type="STRING" id="1802591.A2113_03205"/>
<dbReference type="Proteomes" id="UP000176299">
    <property type="component" value="Unassembled WGS sequence"/>
</dbReference>
<keyword evidence="4 13" id="KW-0963">Cytoplasm</keyword>
<evidence type="ECO:0000259" key="14">
    <source>
        <dbReference type="PROSITE" id="PS50862"/>
    </source>
</evidence>
<dbReference type="InterPro" id="IPR004188">
    <property type="entry name" value="Phe-tRNA_ligase_II_N"/>
</dbReference>
<reference evidence="15 16" key="1">
    <citation type="journal article" date="2016" name="Nat. Commun.">
        <title>Thousands of microbial genomes shed light on interconnected biogeochemical processes in an aquifer system.</title>
        <authorList>
            <person name="Anantharaman K."/>
            <person name="Brown C.T."/>
            <person name="Hug L.A."/>
            <person name="Sharon I."/>
            <person name="Castelle C.J."/>
            <person name="Probst A.J."/>
            <person name="Thomas B.C."/>
            <person name="Singh A."/>
            <person name="Wilkins M.J."/>
            <person name="Karaoz U."/>
            <person name="Brodie E.L."/>
            <person name="Williams K.H."/>
            <person name="Hubbard S.S."/>
            <person name="Banfield J.F."/>
        </authorList>
    </citation>
    <scope>NUCLEOTIDE SEQUENCE [LARGE SCALE GENOMIC DNA]</scope>
</reference>
<dbReference type="SUPFAM" id="SSF55681">
    <property type="entry name" value="Class II aaRS and biotin synthetases"/>
    <property type="match status" value="1"/>
</dbReference>
<organism evidence="15 16">
    <name type="scientific">Candidatus Woykebacteria bacterium GWA1_44_8</name>
    <dbReference type="NCBI Taxonomy" id="1802591"/>
    <lineage>
        <taxon>Bacteria</taxon>
        <taxon>Candidatus Woykeibacteriota</taxon>
    </lineage>
</organism>
<dbReference type="Pfam" id="PF02912">
    <property type="entry name" value="Phe_tRNA-synt_N"/>
    <property type="match status" value="1"/>
</dbReference>
<evidence type="ECO:0000256" key="11">
    <source>
        <dbReference type="ARBA" id="ARBA00023146"/>
    </source>
</evidence>
<dbReference type="PROSITE" id="PS50862">
    <property type="entry name" value="AA_TRNA_LIGASE_II"/>
    <property type="match status" value="1"/>
</dbReference>
<dbReference type="EC" id="6.1.1.20" evidence="13"/>
<dbReference type="PANTHER" id="PTHR11538">
    <property type="entry name" value="PHENYLALANYL-TRNA SYNTHETASE"/>
    <property type="match status" value="1"/>
</dbReference>
<dbReference type="InterPro" id="IPR002319">
    <property type="entry name" value="Phenylalanyl-tRNA_Synthase"/>
</dbReference>
<dbReference type="InterPro" id="IPR004529">
    <property type="entry name" value="Phe-tRNA-synth_IIc_asu"/>
</dbReference>
<dbReference type="PANTHER" id="PTHR11538:SF41">
    <property type="entry name" value="PHENYLALANINE--TRNA LIGASE, MITOCHONDRIAL"/>
    <property type="match status" value="1"/>
</dbReference>
<accession>A0A1G1W3J7</accession>
<dbReference type="InterPro" id="IPR022911">
    <property type="entry name" value="Phe_tRNA_ligase_alpha1_bac"/>
</dbReference>
<comment type="caution">
    <text evidence="15">The sequence shown here is derived from an EMBL/GenBank/DDBJ whole genome shotgun (WGS) entry which is preliminary data.</text>
</comment>
<dbReference type="GO" id="GO:0005737">
    <property type="term" value="C:cytoplasm"/>
    <property type="evidence" value="ECO:0007669"/>
    <property type="project" value="UniProtKB-SubCell"/>
</dbReference>
<evidence type="ECO:0000256" key="7">
    <source>
        <dbReference type="ARBA" id="ARBA00022741"/>
    </source>
</evidence>
<dbReference type="InterPro" id="IPR006195">
    <property type="entry name" value="aa-tRNA-synth_II"/>
</dbReference>